<reference evidence="4" key="1">
    <citation type="submission" date="2012-12" db="EMBL/GenBank/DDBJ databases">
        <authorList>
            <person name="Hellsten U."/>
            <person name="Grimwood J."/>
            <person name="Chapman J.A."/>
            <person name="Shapiro H."/>
            <person name="Aerts A."/>
            <person name="Otillar R.P."/>
            <person name="Terry A.Y."/>
            <person name="Boore J.L."/>
            <person name="Simakov O."/>
            <person name="Marletaz F."/>
            <person name="Cho S.-J."/>
            <person name="Edsinger-Gonzales E."/>
            <person name="Havlak P."/>
            <person name="Kuo D.-H."/>
            <person name="Larsson T."/>
            <person name="Lv J."/>
            <person name="Arendt D."/>
            <person name="Savage R."/>
            <person name="Osoegawa K."/>
            <person name="de Jong P."/>
            <person name="Lindberg D.R."/>
            <person name="Seaver E.C."/>
            <person name="Weisblat D.A."/>
            <person name="Putnam N.H."/>
            <person name="Grigoriev I.V."/>
            <person name="Rokhsar D.S."/>
        </authorList>
    </citation>
    <scope>NUCLEOTIDE SEQUENCE</scope>
</reference>
<keyword evidence="1" id="KW-0812">Transmembrane</keyword>
<dbReference type="GeneID" id="20204655"/>
<dbReference type="EMBL" id="AMQM01004686">
    <property type="status" value="NOT_ANNOTATED_CDS"/>
    <property type="molecule type" value="Genomic_DNA"/>
</dbReference>
<accession>T1F756</accession>
<dbReference type="RefSeq" id="XP_009018567.1">
    <property type="nucleotide sequence ID" value="XM_009020319.1"/>
</dbReference>
<dbReference type="Proteomes" id="UP000015101">
    <property type="component" value="Unassembled WGS sequence"/>
</dbReference>
<proteinExistence type="predicted"/>
<dbReference type="EMBL" id="KB096633">
    <property type="protein sequence ID" value="ESO03419.1"/>
    <property type="molecule type" value="Genomic_DNA"/>
</dbReference>
<dbReference type="CTD" id="20204655"/>
<feature type="transmembrane region" description="Helical" evidence="1">
    <location>
        <begin position="190"/>
        <end position="214"/>
    </location>
</feature>
<evidence type="ECO:0000313" key="3">
    <source>
        <dbReference type="EnsemblMetazoa" id="HelroP173715"/>
    </source>
</evidence>
<protein>
    <submittedName>
        <fullName evidence="2 3">Uncharacterized protein</fullName>
    </submittedName>
</protein>
<sequence>MNQFYGAYVFMFFPCSNPLSYKLTGHGFESSAAINQTYFLQGSNKYSINLQGSGSVKQLVVESAMIDADSAFSLKMEMVLRNNTEITLIPESQLTLPPCLHPLPSNAPYGTTTASNAFNTDQDQIVRVNTTRACSQDVVGTCRNKEICITNDIILNNNNTKAAFCYCFDNFQLDGQYRCTQPVPQKKNGISIPAIVSGAVVTAIILVVVVVLVAKHVIKRGPRDLGFNPLNDSSVVLEDPPMINV</sequence>
<keyword evidence="1" id="KW-0472">Membrane</keyword>
<keyword evidence="1" id="KW-1133">Transmembrane helix</keyword>
<dbReference type="HOGENOM" id="CLU_1134615_0_0_1"/>
<dbReference type="KEGG" id="hro:HELRODRAFT_173715"/>
<reference evidence="3" key="3">
    <citation type="submission" date="2015-06" db="UniProtKB">
        <authorList>
            <consortium name="EnsemblMetazoa"/>
        </authorList>
    </citation>
    <scope>IDENTIFICATION</scope>
</reference>
<dbReference type="EnsemblMetazoa" id="HelroT173715">
    <property type="protein sequence ID" value="HelroP173715"/>
    <property type="gene ID" value="HelroG173715"/>
</dbReference>
<evidence type="ECO:0000256" key="1">
    <source>
        <dbReference type="SAM" id="Phobius"/>
    </source>
</evidence>
<organism evidence="3 4">
    <name type="scientific">Helobdella robusta</name>
    <name type="common">Californian leech</name>
    <dbReference type="NCBI Taxonomy" id="6412"/>
    <lineage>
        <taxon>Eukaryota</taxon>
        <taxon>Metazoa</taxon>
        <taxon>Spiralia</taxon>
        <taxon>Lophotrochozoa</taxon>
        <taxon>Annelida</taxon>
        <taxon>Clitellata</taxon>
        <taxon>Hirudinea</taxon>
        <taxon>Rhynchobdellida</taxon>
        <taxon>Glossiphoniidae</taxon>
        <taxon>Helobdella</taxon>
    </lineage>
</organism>
<evidence type="ECO:0000313" key="2">
    <source>
        <dbReference type="EMBL" id="ESO03419.1"/>
    </source>
</evidence>
<reference evidence="2 4" key="2">
    <citation type="journal article" date="2013" name="Nature">
        <title>Insights into bilaterian evolution from three spiralian genomes.</title>
        <authorList>
            <person name="Simakov O."/>
            <person name="Marletaz F."/>
            <person name="Cho S.J."/>
            <person name="Edsinger-Gonzales E."/>
            <person name="Havlak P."/>
            <person name="Hellsten U."/>
            <person name="Kuo D.H."/>
            <person name="Larsson T."/>
            <person name="Lv J."/>
            <person name="Arendt D."/>
            <person name="Savage R."/>
            <person name="Osoegawa K."/>
            <person name="de Jong P."/>
            <person name="Grimwood J."/>
            <person name="Chapman J.A."/>
            <person name="Shapiro H."/>
            <person name="Aerts A."/>
            <person name="Otillar R.P."/>
            <person name="Terry A.Y."/>
            <person name="Boore J.L."/>
            <person name="Grigoriev I.V."/>
            <person name="Lindberg D.R."/>
            <person name="Seaver E.C."/>
            <person name="Weisblat D.A."/>
            <person name="Putnam N.H."/>
            <person name="Rokhsar D.S."/>
        </authorList>
    </citation>
    <scope>NUCLEOTIDE SEQUENCE</scope>
</reference>
<dbReference type="InParanoid" id="T1F756"/>
<keyword evidence="4" id="KW-1185">Reference proteome</keyword>
<dbReference type="AlphaFoldDB" id="T1F756"/>
<evidence type="ECO:0000313" key="4">
    <source>
        <dbReference type="Proteomes" id="UP000015101"/>
    </source>
</evidence>
<gene>
    <name evidence="3" type="primary">20204655</name>
    <name evidence="2" type="ORF">HELRODRAFT_173715</name>
</gene>
<name>T1F756_HELRO</name>